<dbReference type="PANTHER" id="PTHR11926:SF1542">
    <property type="entry name" value="GLYCOSYLTRANSFERASE"/>
    <property type="match status" value="1"/>
</dbReference>
<dbReference type="GO" id="GO:0016740">
    <property type="term" value="F:transferase activity"/>
    <property type="evidence" value="ECO:0007669"/>
    <property type="project" value="UniProtKB-KW"/>
</dbReference>
<evidence type="ECO:0000313" key="3">
    <source>
        <dbReference type="EMBL" id="RVW70427.1"/>
    </source>
</evidence>
<protein>
    <submittedName>
        <fullName evidence="3">UDP-glycosyltransferase 75C1</fullName>
    </submittedName>
</protein>
<evidence type="ECO:0000313" key="4">
    <source>
        <dbReference type="Proteomes" id="UP000288805"/>
    </source>
</evidence>
<dbReference type="SUPFAM" id="SSF53756">
    <property type="entry name" value="UDP-Glycosyltransferase/glycogen phosphorylase"/>
    <property type="match status" value="1"/>
</dbReference>
<proteinExistence type="inferred from homology"/>
<dbReference type="Gene3D" id="3.40.50.2000">
    <property type="entry name" value="Glycogen Phosphorylase B"/>
    <property type="match status" value="1"/>
</dbReference>
<reference evidence="3 4" key="1">
    <citation type="journal article" date="2018" name="PLoS Genet.">
        <title>Population sequencing reveals clonal diversity and ancestral inbreeding in the grapevine cultivar Chardonnay.</title>
        <authorList>
            <person name="Roach M.J."/>
            <person name="Johnson D.L."/>
            <person name="Bohlmann J."/>
            <person name="van Vuuren H.J."/>
            <person name="Jones S.J."/>
            <person name="Pretorius I.S."/>
            <person name="Schmidt S.A."/>
            <person name="Borneman A.R."/>
        </authorList>
    </citation>
    <scope>NUCLEOTIDE SEQUENCE [LARGE SCALE GENOMIC DNA]</scope>
    <source>
        <strain evidence="4">cv. Chardonnay</strain>
        <tissue evidence="3">Leaf</tissue>
    </source>
</reference>
<evidence type="ECO:0000256" key="1">
    <source>
        <dbReference type="ARBA" id="ARBA00009995"/>
    </source>
</evidence>
<evidence type="ECO:0000256" key="2">
    <source>
        <dbReference type="SAM" id="MobiDB-lite"/>
    </source>
</evidence>
<name>A0A438GDZ1_VITVI</name>
<gene>
    <name evidence="3" type="primary">UGT75C1_2</name>
    <name evidence="3" type="ORF">CK203_056714</name>
</gene>
<dbReference type="Proteomes" id="UP000288805">
    <property type="component" value="Unassembled WGS sequence"/>
</dbReference>
<dbReference type="EMBL" id="QGNW01000465">
    <property type="protein sequence ID" value="RVW70427.1"/>
    <property type="molecule type" value="Genomic_DNA"/>
</dbReference>
<comment type="similarity">
    <text evidence="1">Belongs to the UDP-glycosyltransferase family.</text>
</comment>
<dbReference type="AlphaFoldDB" id="A0A438GDZ1"/>
<organism evidence="3 4">
    <name type="scientific">Vitis vinifera</name>
    <name type="common">Grape</name>
    <dbReference type="NCBI Taxonomy" id="29760"/>
    <lineage>
        <taxon>Eukaryota</taxon>
        <taxon>Viridiplantae</taxon>
        <taxon>Streptophyta</taxon>
        <taxon>Embryophyta</taxon>
        <taxon>Tracheophyta</taxon>
        <taxon>Spermatophyta</taxon>
        <taxon>Magnoliopsida</taxon>
        <taxon>eudicotyledons</taxon>
        <taxon>Gunneridae</taxon>
        <taxon>Pentapetalae</taxon>
        <taxon>rosids</taxon>
        <taxon>Vitales</taxon>
        <taxon>Vitaceae</taxon>
        <taxon>Viteae</taxon>
        <taxon>Vitis</taxon>
    </lineage>
</organism>
<feature type="region of interest" description="Disordered" evidence="2">
    <location>
        <begin position="13"/>
        <end position="32"/>
    </location>
</feature>
<accession>A0A438GDZ1</accession>
<keyword evidence="3" id="KW-0808">Transferase</keyword>
<comment type="caution">
    <text evidence="3">The sequence shown here is derived from an EMBL/GenBank/DDBJ whole genome shotgun (WGS) entry which is preliminary data.</text>
</comment>
<sequence>MQMQMQFETQVRFDHPLHRPNRSISTSSSSPTMTQPHFIVITYPAQGHINPSLQLAKRLIRAGAHVTFVTSTYAGERMAKTPTMDGLKFVTFPDGCDSGLKQSDALQGFMSELERLGSQALTDLLIASANEGRPVTCIIYGILIPWVAERSFARKSVTPRLPLNYQDCPCSVAVTFPVPTPLKCK</sequence>
<dbReference type="PANTHER" id="PTHR11926">
    <property type="entry name" value="GLUCOSYL/GLUCURONOSYL TRANSFERASES"/>
    <property type="match status" value="1"/>
</dbReference>